<proteinExistence type="predicted"/>
<dbReference type="EMBL" id="WHUW01000001">
    <property type="protein sequence ID" value="KAF8452303.1"/>
    <property type="molecule type" value="Genomic_DNA"/>
</dbReference>
<gene>
    <name evidence="2" type="ORF">L210DRAFT_958844</name>
</gene>
<feature type="region of interest" description="Disordered" evidence="1">
    <location>
        <begin position="322"/>
        <end position="362"/>
    </location>
</feature>
<comment type="caution">
    <text evidence="2">The sequence shown here is derived from an EMBL/GenBank/DDBJ whole genome shotgun (WGS) entry which is preliminary data.</text>
</comment>
<organism evidence="2 3">
    <name type="scientific">Boletus edulis BED1</name>
    <dbReference type="NCBI Taxonomy" id="1328754"/>
    <lineage>
        <taxon>Eukaryota</taxon>
        <taxon>Fungi</taxon>
        <taxon>Dikarya</taxon>
        <taxon>Basidiomycota</taxon>
        <taxon>Agaricomycotina</taxon>
        <taxon>Agaricomycetes</taxon>
        <taxon>Agaricomycetidae</taxon>
        <taxon>Boletales</taxon>
        <taxon>Boletineae</taxon>
        <taxon>Boletaceae</taxon>
        <taxon>Boletoideae</taxon>
        <taxon>Boletus</taxon>
    </lineage>
</organism>
<sequence length="362" mass="39826">MPTAAHKFSITDFSRVVQPALDRLPINRQRLRVTLEPNLTLRSSLTGFSATPDLALVATPDLALATRPAEGESSSSNLLAVVECAFSQDRNQLMEKVRSEVEGWPGIVLAVVIIVSEACSCHSPLMGSPSWDFFAQHKSCLSPDTFLSLPHSIDECVADTPVKVPSDCLDDSSVSSNVCFDAVSDDSDSDTDGGSEPLVLDPIILAGHKWCDIGDVQYYVWVKKDGILDLDGDHAVGVLYPKIAMVDAEVMIKKGLSAVQSEITQLVARTHKPRSILRKLQGVHLSADFNWSEIQAALKFAARLTAVSRYEKWYHENFRGTKRSRSHDTEYKPSRVESSSSAAFLRPQGGTQPRYSLRPRKQ</sequence>
<keyword evidence="3" id="KW-1185">Reference proteome</keyword>
<reference evidence="2" key="1">
    <citation type="submission" date="2019-10" db="EMBL/GenBank/DDBJ databases">
        <authorList>
            <consortium name="DOE Joint Genome Institute"/>
            <person name="Kuo A."/>
            <person name="Miyauchi S."/>
            <person name="Kiss E."/>
            <person name="Drula E."/>
            <person name="Kohler A."/>
            <person name="Sanchez-Garcia M."/>
            <person name="Andreopoulos B."/>
            <person name="Barry K.W."/>
            <person name="Bonito G."/>
            <person name="Buee M."/>
            <person name="Carver A."/>
            <person name="Chen C."/>
            <person name="Cichocki N."/>
            <person name="Clum A."/>
            <person name="Culley D."/>
            <person name="Crous P.W."/>
            <person name="Fauchery L."/>
            <person name="Girlanda M."/>
            <person name="Hayes R."/>
            <person name="Keri Z."/>
            <person name="LaButti K."/>
            <person name="Lipzen A."/>
            <person name="Lombard V."/>
            <person name="Magnuson J."/>
            <person name="Maillard F."/>
            <person name="Morin E."/>
            <person name="Murat C."/>
            <person name="Nolan M."/>
            <person name="Ohm R."/>
            <person name="Pangilinan J."/>
            <person name="Pereira M."/>
            <person name="Perotto S."/>
            <person name="Peter M."/>
            <person name="Riley R."/>
            <person name="Sitrit Y."/>
            <person name="Stielow B."/>
            <person name="Szollosi G."/>
            <person name="Zifcakova L."/>
            <person name="Stursova M."/>
            <person name="Spatafora J.W."/>
            <person name="Tedersoo L."/>
            <person name="Vaario L.-M."/>
            <person name="Yamada A."/>
            <person name="Yan M."/>
            <person name="Wang P."/>
            <person name="Xu J."/>
            <person name="Bruns T."/>
            <person name="Baldrian P."/>
            <person name="Vilgalys R."/>
            <person name="Henrissat B."/>
            <person name="Grigoriev I.V."/>
            <person name="Hibbett D."/>
            <person name="Nagy L.G."/>
            <person name="Martin F.M."/>
        </authorList>
    </citation>
    <scope>NUCLEOTIDE SEQUENCE</scope>
    <source>
        <strain evidence="2">BED1</strain>
    </source>
</reference>
<dbReference type="AlphaFoldDB" id="A0AAD4GLZ5"/>
<reference evidence="2" key="2">
    <citation type="journal article" date="2020" name="Nat. Commun.">
        <title>Large-scale genome sequencing of mycorrhizal fungi provides insights into the early evolution of symbiotic traits.</title>
        <authorList>
            <person name="Miyauchi S."/>
            <person name="Kiss E."/>
            <person name="Kuo A."/>
            <person name="Drula E."/>
            <person name="Kohler A."/>
            <person name="Sanchez-Garcia M."/>
            <person name="Morin E."/>
            <person name="Andreopoulos B."/>
            <person name="Barry K.W."/>
            <person name="Bonito G."/>
            <person name="Buee M."/>
            <person name="Carver A."/>
            <person name="Chen C."/>
            <person name="Cichocki N."/>
            <person name="Clum A."/>
            <person name="Culley D."/>
            <person name="Crous P.W."/>
            <person name="Fauchery L."/>
            <person name="Girlanda M."/>
            <person name="Hayes R.D."/>
            <person name="Keri Z."/>
            <person name="LaButti K."/>
            <person name="Lipzen A."/>
            <person name="Lombard V."/>
            <person name="Magnuson J."/>
            <person name="Maillard F."/>
            <person name="Murat C."/>
            <person name="Nolan M."/>
            <person name="Ohm R.A."/>
            <person name="Pangilinan J."/>
            <person name="Pereira M.F."/>
            <person name="Perotto S."/>
            <person name="Peter M."/>
            <person name="Pfister S."/>
            <person name="Riley R."/>
            <person name="Sitrit Y."/>
            <person name="Stielow J.B."/>
            <person name="Szollosi G."/>
            <person name="Zifcakova L."/>
            <person name="Stursova M."/>
            <person name="Spatafora J.W."/>
            <person name="Tedersoo L."/>
            <person name="Vaario L.M."/>
            <person name="Yamada A."/>
            <person name="Yan M."/>
            <person name="Wang P."/>
            <person name="Xu J."/>
            <person name="Bruns T."/>
            <person name="Baldrian P."/>
            <person name="Vilgalys R."/>
            <person name="Dunand C."/>
            <person name="Henrissat B."/>
            <person name="Grigoriev I.V."/>
            <person name="Hibbett D."/>
            <person name="Nagy L.G."/>
            <person name="Martin F.M."/>
        </authorList>
    </citation>
    <scope>NUCLEOTIDE SEQUENCE</scope>
    <source>
        <strain evidence="2">BED1</strain>
    </source>
</reference>
<dbReference type="Proteomes" id="UP001194468">
    <property type="component" value="Unassembled WGS sequence"/>
</dbReference>
<feature type="compositionally biased region" description="Basic and acidic residues" evidence="1">
    <location>
        <begin position="326"/>
        <end position="335"/>
    </location>
</feature>
<evidence type="ECO:0000256" key="1">
    <source>
        <dbReference type="SAM" id="MobiDB-lite"/>
    </source>
</evidence>
<protein>
    <submittedName>
        <fullName evidence="2">Uncharacterized protein</fullName>
    </submittedName>
</protein>
<name>A0AAD4GLZ5_BOLED</name>
<accession>A0AAD4GLZ5</accession>
<evidence type="ECO:0000313" key="2">
    <source>
        <dbReference type="EMBL" id="KAF8452303.1"/>
    </source>
</evidence>
<evidence type="ECO:0000313" key="3">
    <source>
        <dbReference type="Proteomes" id="UP001194468"/>
    </source>
</evidence>